<evidence type="ECO:0000313" key="3">
    <source>
        <dbReference type="Proteomes" id="UP000178977"/>
    </source>
</evidence>
<dbReference type="GO" id="GO:0003676">
    <property type="term" value="F:nucleic acid binding"/>
    <property type="evidence" value="ECO:0007669"/>
    <property type="project" value="InterPro"/>
</dbReference>
<name>A0A1G2LC73_9BACT</name>
<dbReference type="Gene3D" id="3.30.420.10">
    <property type="entry name" value="Ribonuclease H-like superfamily/Ribonuclease H"/>
    <property type="match status" value="1"/>
</dbReference>
<accession>A0A1G2LC73</accession>
<dbReference type="STRING" id="1802281.A3A44_01480"/>
<evidence type="ECO:0000259" key="1">
    <source>
        <dbReference type="PROSITE" id="PS50994"/>
    </source>
</evidence>
<dbReference type="InterPro" id="IPR012337">
    <property type="entry name" value="RNaseH-like_sf"/>
</dbReference>
<feature type="domain" description="Integrase catalytic" evidence="1">
    <location>
        <begin position="182"/>
        <end position="300"/>
    </location>
</feature>
<dbReference type="InterPro" id="IPR036397">
    <property type="entry name" value="RNaseH_sf"/>
</dbReference>
<dbReference type="AlphaFoldDB" id="A0A1G2LC73"/>
<dbReference type="InterPro" id="IPR001584">
    <property type="entry name" value="Integrase_cat-core"/>
</dbReference>
<dbReference type="SUPFAM" id="SSF53098">
    <property type="entry name" value="Ribonuclease H-like"/>
    <property type="match status" value="1"/>
</dbReference>
<dbReference type="EMBL" id="MHQT01000030">
    <property type="protein sequence ID" value="OHA09218.1"/>
    <property type="molecule type" value="Genomic_DNA"/>
</dbReference>
<comment type="caution">
    <text evidence="2">The sequence shown here is derived from an EMBL/GenBank/DDBJ whole genome shotgun (WGS) entry which is preliminary data.</text>
</comment>
<sequence>MTISMQDDSMVSIAGLRELAKLSRNAVFARTNRDEAYAWIGRTLGKFRYFSETKKNRGVIKAYVRAMTGYSDAQMDRLIRRKKEWGRIVPKERIQPVFPRVYTVEDIARIAEVDNAEGRRNGRALQKTLSDMYRVYGDRRLEQLANILVAHLYNLRGTRICQSRSLTCEKTQATSVAIGVRRKPDPFGKPGYLRVDSVHQGDRDKEKGVYHVNLADEVTPWEIVVSVEGISEEFLKPALAAALAEFPFILRGFHSDNGSEHINAVVARLLMKLLIEQTKSRARRTNDNALVESKNGAVVR</sequence>
<protein>
    <recommendedName>
        <fullName evidence="1">Integrase catalytic domain-containing protein</fullName>
    </recommendedName>
</protein>
<dbReference type="GO" id="GO:0015074">
    <property type="term" value="P:DNA integration"/>
    <property type="evidence" value="ECO:0007669"/>
    <property type="project" value="InterPro"/>
</dbReference>
<proteinExistence type="predicted"/>
<evidence type="ECO:0000313" key="2">
    <source>
        <dbReference type="EMBL" id="OHA09218.1"/>
    </source>
</evidence>
<dbReference type="Proteomes" id="UP000178977">
    <property type="component" value="Unassembled WGS sequence"/>
</dbReference>
<gene>
    <name evidence="2" type="ORF">A3A44_01480</name>
</gene>
<feature type="non-terminal residue" evidence="2">
    <location>
        <position position="300"/>
    </location>
</feature>
<organism evidence="2 3">
    <name type="scientific">Candidatus Sungbacteria bacterium RIFCSPLOWO2_01_FULL_60_25</name>
    <dbReference type="NCBI Taxonomy" id="1802281"/>
    <lineage>
        <taxon>Bacteria</taxon>
        <taxon>Candidatus Sungiibacteriota</taxon>
    </lineage>
</organism>
<reference evidence="2 3" key="1">
    <citation type="journal article" date="2016" name="Nat. Commun.">
        <title>Thousands of microbial genomes shed light on interconnected biogeochemical processes in an aquifer system.</title>
        <authorList>
            <person name="Anantharaman K."/>
            <person name="Brown C.T."/>
            <person name="Hug L.A."/>
            <person name="Sharon I."/>
            <person name="Castelle C.J."/>
            <person name="Probst A.J."/>
            <person name="Thomas B.C."/>
            <person name="Singh A."/>
            <person name="Wilkins M.J."/>
            <person name="Karaoz U."/>
            <person name="Brodie E.L."/>
            <person name="Williams K.H."/>
            <person name="Hubbard S.S."/>
            <person name="Banfield J.F."/>
        </authorList>
    </citation>
    <scope>NUCLEOTIDE SEQUENCE [LARGE SCALE GENOMIC DNA]</scope>
</reference>
<dbReference type="PROSITE" id="PS50994">
    <property type="entry name" value="INTEGRASE"/>
    <property type="match status" value="1"/>
</dbReference>